<dbReference type="PANTHER" id="PTHR41534:SF1">
    <property type="entry name" value="BLR3401 PROTEIN"/>
    <property type="match status" value="1"/>
</dbReference>
<dbReference type="Gene3D" id="3.10.450.50">
    <property type="match status" value="1"/>
</dbReference>
<evidence type="ECO:0000256" key="2">
    <source>
        <dbReference type="ARBA" id="ARBA00023002"/>
    </source>
</evidence>
<dbReference type="InterPro" id="IPR032710">
    <property type="entry name" value="NTF2-like_dom_sf"/>
</dbReference>
<dbReference type="Pfam" id="PF00866">
    <property type="entry name" value="Ring_hydroxyl_B"/>
    <property type="match status" value="1"/>
</dbReference>
<dbReference type="GO" id="GO:0019380">
    <property type="term" value="P:3-phenylpropionate catabolic process"/>
    <property type="evidence" value="ECO:0007669"/>
    <property type="project" value="TreeGrafter"/>
</dbReference>
<keyword evidence="4" id="KW-1185">Reference proteome</keyword>
<dbReference type="RefSeq" id="WP_201685498.1">
    <property type="nucleotide sequence ID" value="NZ_JAEQNA010000008.1"/>
</dbReference>
<reference evidence="3" key="1">
    <citation type="submission" date="2021-01" db="EMBL/GenBank/DDBJ databases">
        <title>Ramlibacter sp. strain AW1 16S ribosomal RNA gene Genome sequencing and assembly.</title>
        <authorList>
            <person name="Kang M."/>
        </authorList>
    </citation>
    <scope>NUCLEOTIDE SEQUENCE</scope>
    <source>
        <strain evidence="3">AW1</strain>
    </source>
</reference>
<accession>A0A936ZMC0</accession>
<evidence type="ECO:0000313" key="3">
    <source>
        <dbReference type="EMBL" id="MBL0422417.1"/>
    </source>
</evidence>
<dbReference type="EMBL" id="JAEQNA010000008">
    <property type="protein sequence ID" value="MBL0422417.1"/>
    <property type="molecule type" value="Genomic_DNA"/>
</dbReference>
<dbReference type="InterPro" id="IPR000391">
    <property type="entry name" value="Rng_hydr_dOase-bsu"/>
</dbReference>
<dbReference type="AlphaFoldDB" id="A0A936ZMC0"/>
<keyword evidence="3" id="KW-0223">Dioxygenase</keyword>
<proteinExistence type="inferred from homology"/>
<dbReference type="SUPFAM" id="SSF54427">
    <property type="entry name" value="NTF2-like"/>
    <property type="match status" value="1"/>
</dbReference>
<keyword evidence="2" id="KW-0560">Oxidoreductase</keyword>
<dbReference type="PANTHER" id="PTHR41534">
    <property type="entry name" value="BLR3401 PROTEIN"/>
    <property type="match status" value="1"/>
</dbReference>
<dbReference type="GO" id="GO:0051213">
    <property type="term" value="F:dioxygenase activity"/>
    <property type="evidence" value="ECO:0007669"/>
    <property type="project" value="UniProtKB-KW"/>
</dbReference>
<protein>
    <submittedName>
        <fullName evidence="3">Aromatic-ring-hydroxylating dioxygenase subunit beta</fullName>
    </submittedName>
</protein>
<dbReference type="Proteomes" id="UP000613011">
    <property type="component" value="Unassembled WGS sequence"/>
</dbReference>
<gene>
    <name evidence="3" type="ORF">JI739_18870</name>
</gene>
<comment type="similarity">
    <text evidence="1">Belongs to the bacterial ring-hydroxylating dioxygenase beta subunit family.</text>
</comment>
<evidence type="ECO:0000313" key="4">
    <source>
        <dbReference type="Proteomes" id="UP000613011"/>
    </source>
</evidence>
<organism evidence="3 4">
    <name type="scientific">Ramlibacter aurantiacus</name>
    <dbReference type="NCBI Taxonomy" id="2801330"/>
    <lineage>
        <taxon>Bacteria</taxon>
        <taxon>Pseudomonadati</taxon>
        <taxon>Pseudomonadota</taxon>
        <taxon>Betaproteobacteria</taxon>
        <taxon>Burkholderiales</taxon>
        <taxon>Comamonadaceae</taxon>
        <taxon>Ramlibacter</taxon>
    </lineage>
</organism>
<name>A0A936ZMC0_9BURK</name>
<sequence>MNHPREQSFDTGTANLQQISEFLVKEASLLDERRFEEWMELFDETGVYWAPTSHSQVSPLTEVSIFYDDRVLMKQRITRLRHERIHIQSPPSRTVHIVDNPVICEQRPEAGTLVVSSKFIMVEYRPSVPEGVQKLFAGEYRHTLRRNGSSFLILEKKATLVNCDAVFAPMALYF</sequence>
<evidence type="ECO:0000256" key="1">
    <source>
        <dbReference type="ARBA" id="ARBA00009570"/>
    </source>
</evidence>
<comment type="caution">
    <text evidence="3">The sequence shown here is derived from an EMBL/GenBank/DDBJ whole genome shotgun (WGS) entry which is preliminary data.</text>
</comment>
<dbReference type="CDD" id="cd00667">
    <property type="entry name" value="ring_hydroxylating_dioxygenases_beta"/>
    <property type="match status" value="1"/>
</dbReference>